<sequence>MEGTIIDCVPFKPDQSSRVDYGHDAGVTVYGWPSKGGVYTLHDCLGVELEFLGFDRFNPPKLRAGSQAEEDAHGDRMRRLGATWWKNGKGRDLLMRELNGLMDSDEYIRVGWAAEGGVWVVHTTVEEATKKGVGLIHNAYNMEERCKVIEQMGGIFYADPENCPYLDLP</sequence>
<name>A0A1E3B3N4_ASPCR</name>
<reference evidence="1 2" key="1">
    <citation type="journal article" date="2016" name="BMC Genomics">
        <title>Comparative genomic and transcriptomic analyses of the Fuzhuan brick tea-fermentation fungus Aspergillus cristatus.</title>
        <authorList>
            <person name="Ge Y."/>
            <person name="Wang Y."/>
            <person name="Liu Y."/>
            <person name="Tan Y."/>
            <person name="Ren X."/>
            <person name="Zhang X."/>
            <person name="Hyde K.D."/>
            <person name="Liu Y."/>
            <person name="Liu Z."/>
        </authorList>
    </citation>
    <scope>NUCLEOTIDE SEQUENCE [LARGE SCALE GENOMIC DNA]</scope>
    <source>
        <strain evidence="1 2">GZAAS20.1005</strain>
    </source>
</reference>
<dbReference type="STRING" id="573508.A0A1E3B3N4"/>
<evidence type="ECO:0000313" key="1">
    <source>
        <dbReference type="EMBL" id="ODM15547.1"/>
    </source>
</evidence>
<comment type="caution">
    <text evidence="1">The sequence shown here is derived from an EMBL/GenBank/DDBJ whole genome shotgun (WGS) entry which is preliminary data.</text>
</comment>
<accession>A0A1E3B3N4</accession>
<dbReference type="EMBL" id="JXNT01000016">
    <property type="protein sequence ID" value="ODM15547.1"/>
    <property type="molecule type" value="Genomic_DNA"/>
</dbReference>
<dbReference type="AlphaFoldDB" id="A0A1E3B3N4"/>
<dbReference type="Proteomes" id="UP000094569">
    <property type="component" value="Unassembled WGS sequence"/>
</dbReference>
<dbReference type="OrthoDB" id="4487429at2759"/>
<keyword evidence="2" id="KW-1185">Reference proteome</keyword>
<protein>
    <submittedName>
        <fullName evidence="1">Uncharacterized protein</fullName>
    </submittedName>
</protein>
<dbReference type="VEuPathDB" id="FungiDB:SI65_09150"/>
<proteinExistence type="predicted"/>
<organism evidence="1 2">
    <name type="scientific">Aspergillus cristatus</name>
    <name type="common">Chinese Fuzhuan brick tea-fermentation fungus</name>
    <name type="synonym">Eurotium cristatum</name>
    <dbReference type="NCBI Taxonomy" id="573508"/>
    <lineage>
        <taxon>Eukaryota</taxon>
        <taxon>Fungi</taxon>
        <taxon>Dikarya</taxon>
        <taxon>Ascomycota</taxon>
        <taxon>Pezizomycotina</taxon>
        <taxon>Eurotiomycetes</taxon>
        <taxon>Eurotiomycetidae</taxon>
        <taxon>Eurotiales</taxon>
        <taxon>Aspergillaceae</taxon>
        <taxon>Aspergillus</taxon>
        <taxon>Aspergillus subgen. Aspergillus</taxon>
    </lineage>
</organism>
<evidence type="ECO:0000313" key="2">
    <source>
        <dbReference type="Proteomes" id="UP000094569"/>
    </source>
</evidence>
<gene>
    <name evidence="1" type="ORF">SI65_09150</name>
</gene>